<dbReference type="EMBL" id="LMTZ01000035">
    <property type="protein sequence ID" value="KST69055.1"/>
    <property type="molecule type" value="Genomic_DNA"/>
</dbReference>
<reference evidence="4 6" key="1">
    <citation type="journal article" date="2015" name="Genome Announc.">
        <title>Draft Genome of the Euendolithic (true boring) Cyanobacterium Mastigocoleus testarum strain BC008.</title>
        <authorList>
            <person name="Guida B.S."/>
            <person name="Garcia-Pichel F."/>
        </authorList>
    </citation>
    <scope>NUCLEOTIDE SEQUENCE [LARGE SCALE GENOMIC DNA]</scope>
    <source>
        <strain evidence="4 6">BC008</strain>
    </source>
</reference>
<gene>
    <name evidence="4" type="ORF">BC008_12320</name>
    <name evidence="5" type="ORF">BC008_34580</name>
</gene>
<dbReference type="SUPFAM" id="SSF56300">
    <property type="entry name" value="Metallo-dependent phosphatases"/>
    <property type="match status" value="1"/>
</dbReference>
<dbReference type="GO" id="GO:0016787">
    <property type="term" value="F:hydrolase activity"/>
    <property type="evidence" value="ECO:0007669"/>
    <property type="project" value="UniProtKB-KW"/>
</dbReference>
<keyword evidence="2" id="KW-0378">Hydrolase</keyword>
<organism evidence="4 6">
    <name type="scientific">Mastigocoleus testarum BC008</name>
    <dbReference type="NCBI Taxonomy" id="371196"/>
    <lineage>
        <taxon>Bacteria</taxon>
        <taxon>Bacillati</taxon>
        <taxon>Cyanobacteriota</taxon>
        <taxon>Cyanophyceae</taxon>
        <taxon>Nostocales</taxon>
        <taxon>Hapalosiphonaceae</taxon>
        <taxon>Mastigocoleus</taxon>
    </lineage>
</organism>
<dbReference type="Pfam" id="PF00149">
    <property type="entry name" value="Metallophos"/>
    <property type="match status" value="1"/>
</dbReference>
<evidence type="ECO:0000256" key="2">
    <source>
        <dbReference type="ARBA" id="ARBA00022801"/>
    </source>
</evidence>
<evidence type="ECO:0000313" key="6">
    <source>
        <dbReference type="Proteomes" id="UP000053372"/>
    </source>
</evidence>
<dbReference type="Gene3D" id="3.60.21.10">
    <property type="match status" value="1"/>
</dbReference>
<protein>
    <submittedName>
        <fullName evidence="4">Metallophosphoesterase</fullName>
    </submittedName>
</protein>
<dbReference type="Proteomes" id="UP000053372">
    <property type="component" value="Unassembled WGS sequence"/>
</dbReference>
<dbReference type="InterPro" id="IPR051558">
    <property type="entry name" value="Metallophosphoesterase_PAP"/>
</dbReference>
<keyword evidence="6" id="KW-1185">Reference proteome</keyword>
<dbReference type="InterPro" id="IPR004843">
    <property type="entry name" value="Calcineurin-like_PHP"/>
</dbReference>
<dbReference type="EMBL" id="LMTZ01000144">
    <property type="protein sequence ID" value="KST63087.1"/>
    <property type="molecule type" value="Genomic_DNA"/>
</dbReference>
<dbReference type="PANTHER" id="PTHR10161:SF14">
    <property type="entry name" value="TARTRATE-RESISTANT ACID PHOSPHATASE TYPE 5"/>
    <property type="match status" value="1"/>
</dbReference>
<evidence type="ECO:0000256" key="1">
    <source>
        <dbReference type="ARBA" id="ARBA00022729"/>
    </source>
</evidence>
<evidence type="ECO:0000259" key="3">
    <source>
        <dbReference type="Pfam" id="PF00149"/>
    </source>
</evidence>
<accession>A0A0V7ZF62</accession>
<name>A0A0V7ZF62_9CYAN</name>
<proteinExistence type="predicted"/>
<sequence length="330" mass="37097">MSLKRRRFISLGSFSFVNFIKDGFIKSGPIKFGPAYLAGSITTFNPPIFASSLRSQISTNKESNKNDLLLRFTSVADTGTGGDGQYSVAQSMINYRRQNPYDLVILAGDNIYTNGEIEKINSVFECPYASLLKQGVKFYAVLGNHDIRTANGEPQVKYFGFNMQGRYYTFHRGPVQFFALDTNRNADWQNQLLWLEKELSNSKAIWKIIFGHHQIYSSGVYGVNKPFIDVLTPLFKKYGVQLYINGHEHNYERTRPINGTTYIVCGGGATTRPVGRSEWTEYSASKLSFAAYNVYADRIEISGIGTDNEVFDRGIISLKSSHLLVKSGLI</sequence>
<dbReference type="PANTHER" id="PTHR10161">
    <property type="entry name" value="TARTRATE-RESISTANT ACID PHOSPHATASE TYPE 5"/>
    <property type="match status" value="1"/>
</dbReference>
<feature type="domain" description="Calcineurin-like phosphoesterase" evidence="3">
    <location>
        <begin position="71"/>
        <end position="251"/>
    </location>
</feature>
<comment type="caution">
    <text evidence="4">The sequence shown here is derived from an EMBL/GenBank/DDBJ whole genome shotgun (WGS) entry which is preliminary data.</text>
</comment>
<dbReference type="AlphaFoldDB" id="A0A0V7ZF62"/>
<keyword evidence="1" id="KW-0732">Signal</keyword>
<dbReference type="OrthoDB" id="9809781at2"/>
<evidence type="ECO:0000313" key="5">
    <source>
        <dbReference type="EMBL" id="KST69055.1"/>
    </source>
</evidence>
<dbReference type="RefSeq" id="WP_027845011.1">
    <property type="nucleotide sequence ID" value="NZ_LMTZ01000035.1"/>
</dbReference>
<evidence type="ECO:0000313" key="4">
    <source>
        <dbReference type="EMBL" id="KST63087.1"/>
    </source>
</evidence>
<dbReference type="InterPro" id="IPR029052">
    <property type="entry name" value="Metallo-depent_PP-like"/>
</dbReference>